<evidence type="ECO:0000313" key="8">
    <source>
        <dbReference type="Proteomes" id="UP000187085"/>
    </source>
</evidence>
<dbReference type="PANTHER" id="PTHR37305:SF2">
    <property type="entry name" value="BACITRACIN TRANSPORT PERMEASE PROTEIN BCRB"/>
    <property type="match status" value="1"/>
</dbReference>
<accession>A0A1R1L7C3</accession>
<feature type="transmembrane region" description="Helical" evidence="5">
    <location>
        <begin position="237"/>
        <end position="255"/>
    </location>
</feature>
<dbReference type="GO" id="GO:0016020">
    <property type="term" value="C:membrane"/>
    <property type="evidence" value="ECO:0007669"/>
    <property type="project" value="UniProtKB-SubCell"/>
</dbReference>
<feature type="domain" description="ABC-2 type transporter transmembrane" evidence="6">
    <location>
        <begin position="70"/>
        <end position="220"/>
    </location>
</feature>
<comment type="caution">
    <text evidence="7">The sequence shown here is derived from an EMBL/GenBank/DDBJ whole genome shotgun (WGS) entry which is preliminary data.</text>
</comment>
<evidence type="ECO:0000256" key="5">
    <source>
        <dbReference type="SAM" id="Phobius"/>
    </source>
</evidence>
<gene>
    <name evidence="7" type="ORF">BKD30_13200</name>
</gene>
<name>A0A1R1L7C3_9MICC</name>
<organism evidence="7 8">
    <name type="scientific">Tersicoccus phoenicis</name>
    <dbReference type="NCBI Taxonomy" id="554083"/>
    <lineage>
        <taxon>Bacteria</taxon>
        <taxon>Bacillati</taxon>
        <taxon>Actinomycetota</taxon>
        <taxon>Actinomycetes</taxon>
        <taxon>Micrococcales</taxon>
        <taxon>Micrococcaceae</taxon>
        <taxon>Tersicoccus</taxon>
    </lineage>
</organism>
<feature type="transmembrane region" description="Helical" evidence="5">
    <location>
        <begin position="16"/>
        <end position="41"/>
    </location>
</feature>
<feature type="transmembrane region" description="Helical" evidence="5">
    <location>
        <begin position="108"/>
        <end position="134"/>
    </location>
</feature>
<keyword evidence="3 5" id="KW-1133">Transmembrane helix</keyword>
<dbReference type="STRING" id="554083.BKD30_13200"/>
<sequence>MLAAETVKFFGLRSTWVLLVVTAVLMVGFAALSAWGIASFAQDGPSGGPGGPGGPPGGSDFVHTVPSSGLSLAILVLGAMGAMAISGEFGNRSIAATMTAVPARWPVLIAKAIVLTVVTWVVITVCELLGYVVAQPLLRPAGLDFAFDARLVPQIMFLSGLYAAAIAVMGLGLGALIRNTAAAIVVLVAILLVFPILVAIFQQEWVQWVSAFLPSTAQSVTLDPTASPGKLDVGGSWAVIAGWPVVLLGAGIALVQSRDI</sequence>
<keyword evidence="8" id="KW-1185">Reference proteome</keyword>
<dbReference type="Pfam" id="PF12698">
    <property type="entry name" value="ABC2_membrane_3"/>
    <property type="match status" value="1"/>
</dbReference>
<evidence type="ECO:0000256" key="2">
    <source>
        <dbReference type="ARBA" id="ARBA00022692"/>
    </source>
</evidence>
<dbReference type="EMBL" id="MRDE01000076">
    <property type="protein sequence ID" value="OMH23299.1"/>
    <property type="molecule type" value="Genomic_DNA"/>
</dbReference>
<keyword evidence="4 5" id="KW-0472">Membrane</keyword>
<evidence type="ECO:0000256" key="1">
    <source>
        <dbReference type="ARBA" id="ARBA00004141"/>
    </source>
</evidence>
<feature type="transmembrane region" description="Helical" evidence="5">
    <location>
        <begin position="181"/>
        <end position="201"/>
    </location>
</feature>
<evidence type="ECO:0000256" key="4">
    <source>
        <dbReference type="ARBA" id="ARBA00023136"/>
    </source>
</evidence>
<dbReference type="Proteomes" id="UP000187085">
    <property type="component" value="Unassembled WGS sequence"/>
</dbReference>
<feature type="transmembrane region" description="Helical" evidence="5">
    <location>
        <begin position="61"/>
        <end position="87"/>
    </location>
</feature>
<keyword evidence="2 5" id="KW-0812">Transmembrane</keyword>
<proteinExistence type="predicted"/>
<dbReference type="AlphaFoldDB" id="A0A1R1L7C3"/>
<protein>
    <recommendedName>
        <fullName evidence="6">ABC-2 type transporter transmembrane domain-containing protein</fullName>
    </recommendedName>
</protein>
<evidence type="ECO:0000313" key="7">
    <source>
        <dbReference type="EMBL" id="OMH23299.1"/>
    </source>
</evidence>
<dbReference type="PANTHER" id="PTHR37305">
    <property type="entry name" value="INTEGRAL MEMBRANE PROTEIN-RELATED"/>
    <property type="match status" value="1"/>
</dbReference>
<dbReference type="GO" id="GO:0140359">
    <property type="term" value="F:ABC-type transporter activity"/>
    <property type="evidence" value="ECO:0007669"/>
    <property type="project" value="InterPro"/>
</dbReference>
<comment type="subcellular location">
    <subcellularLocation>
        <location evidence="1">Membrane</location>
        <topology evidence="1">Multi-pass membrane protein</topology>
    </subcellularLocation>
</comment>
<reference evidence="7 8" key="1">
    <citation type="submission" date="2016-12" db="EMBL/GenBank/DDBJ databases">
        <title>Draft genome of Tersicoccus phoenicis 1P05MA.</title>
        <authorList>
            <person name="Nakajima Y."/>
            <person name="Yoshizawa S."/>
            <person name="Nakamura K."/>
            <person name="Ogura Y."/>
            <person name="Hayashi T."/>
            <person name="Kogure K."/>
        </authorList>
    </citation>
    <scope>NUCLEOTIDE SEQUENCE [LARGE SCALE GENOMIC DNA]</scope>
    <source>
        <strain evidence="7 8">1p05MA</strain>
    </source>
</reference>
<evidence type="ECO:0000259" key="6">
    <source>
        <dbReference type="Pfam" id="PF12698"/>
    </source>
</evidence>
<evidence type="ECO:0000256" key="3">
    <source>
        <dbReference type="ARBA" id="ARBA00022989"/>
    </source>
</evidence>
<dbReference type="InterPro" id="IPR013525">
    <property type="entry name" value="ABC2_TM"/>
</dbReference>
<feature type="transmembrane region" description="Helical" evidence="5">
    <location>
        <begin position="154"/>
        <end position="174"/>
    </location>
</feature>